<gene>
    <name evidence="1" type="ORF">N0F65_001864</name>
</gene>
<comment type="caution">
    <text evidence="1">The sequence shown here is derived from an EMBL/GenBank/DDBJ whole genome shotgun (WGS) entry which is preliminary data.</text>
</comment>
<reference evidence="1" key="2">
    <citation type="journal article" date="2023" name="Microbiol Resour">
        <title>Decontamination and Annotation of the Draft Genome Sequence of the Oomycete Lagenidium giganteum ARSEF 373.</title>
        <authorList>
            <person name="Morgan W.R."/>
            <person name="Tartar A."/>
        </authorList>
    </citation>
    <scope>NUCLEOTIDE SEQUENCE</scope>
    <source>
        <strain evidence="1">ARSEF 373</strain>
    </source>
</reference>
<sequence>MDGDRSSFLCARYTQSPIICAAVSDSVRGCTTGGFTTEWPMPLPAGLSLRKHMLLFKPISCPVLYS</sequence>
<evidence type="ECO:0000313" key="1">
    <source>
        <dbReference type="EMBL" id="DAZ95525.1"/>
    </source>
</evidence>
<dbReference type="EMBL" id="DAKRPA010000201">
    <property type="protein sequence ID" value="DAZ95525.1"/>
    <property type="molecule type" value="Genomic_DNA"/>
</dbReference>
<proteinExistence type="predicted"/>
<evidence type="ECO:0000313" key="2">
    <source>
        <dbReference type="Proteomes" id="UP001146120"/>
    </source>
</evidence>
<dbReference type="Proteomes" id="UP001146120">
    <property type="component" value="Unassembled WGS sequence"/>
</dbReference>
<reference evidence="1" key="1">
    <citation type="submission" date="2022-11" db="EMBL/GenBank/DDBJ databases">
        <authorList>
            <person name="Morgan W.R."/>
            <person name="Tartar A."/>
        </authorList>
    </citation>
    <scope>NUCLEOTIDE SEQUENCE</scope>
    <source>
        <strain evidence="1">ARSEF 373</strain>
    </source>
</reference>
<protein>
    <submittedName>
        <fullName evidence="1">Uncharacterized protein</fullName>
    </submittedName>
</protein>
<keyword evidence="2" id="KW-1185">Reference proteome</keyword>
<accession>A0AAV2YKK6</accession>
<organism evidence="1 2">
    <name type="scientific">Lagenidium giganteum</name>
    <dbReference type="NCBI Taxonomy" id="4803"/>
    <lineage>
        <taxon>Eukaryota</taxon>
        <taxon>Sar</taxon>
        <taxon>Stramenopiles</taxon>
        <taxon>Oomycota</taxon>
        <taxon>Peronosporomycetes</taxon>
        <taxon>Pythiales</taxon>
        <taxon>Pythiaceae</taxon>
    </lineage>
</organism>
<dbReference type="AlphaFoldDB" id="A0AAV2YKK6"/>
<name>A0AAV2YKK6_9STRA</name>